<dbReference type="Pfam" id="PF01370">
    <property type="entry name" value="Epimerase"/>
    <property type="match status" value="1"/>
</dbReference>
<keyword evidence="4" id="KW-0689">Ribosomal protein</keyword>
<dbReference type="Gene3D" id="2.40.30.10">
    <property type="entry name" value="Translation factors"/>
    <property type="match status" value="1"/>
</dbReference>
<dbReference type="Proteomes" id="UP000279271">
    <property type="component" value="Unassembled WGS sequence"/>
</dbReference>
<keyword evidence="5" id="KW-0687">Ribonucleoprotein</keyword>
<dbReference type="InterPro" id="IPR036291">
    <property type="entry name" value="NAD(P)-bd_dom_sf"/>
</dbReference>
<sequence>SGGHAFLGLHLAQRLLEQGHEVTILNAGSKVPRHVVVEMREKLEKNGPFAEYANVKGLEVVWGDATDSSFLESLKPYDVVVENNGKDLDTCKPLIDAFKGRKGTQYIFIASAGAYKPDPNQPPLVEGDPRKESAGHVAVEKYIEQEHLPYTVFQPLYIYGPHTAKDCEQWFLDRILRDEPVPVPGNGLGLVTLSHVADVAAMVAAAVPGKPAALGQHFNVCSDRAVTHAGIVHILADAAGREARLAPFDAEETGKLKATGFPFRPGHFFASSDKAKRELGWKPEHTFTQDAAELVEAYKASGRLDQEMDFSGGSASLSSLSLHGAGAALRPFTTSSSMRQRKCTISCRSMEAGVGIFGTKAGMTSIYKDGNMLPVTVVALEPGNIVTQLKSEGREGYNSVQVGYRVVPDRKITKPERNHLAKAGAPPMKFLREFKVKDTQGLEPGQALNIASMFKEGDFVDVAGTSIGKGFQGCIKKYNFHRGAMTHGSKSKREHGSIGPGTTPGRVFKGVKMPGQMGNERVKIRKVEVLLVDEENGALVLKGGLPGKAGNVLEICPAKIVGVNV</sequence>
<evidence type="ECO:0000256" key="2">
    <source>
        <dbReference type="ARBA" id="ARBA00022730"/>
    </source>
</evidence>
<dbReference type="Gene3D" id="3.30.160.810">
    <property type="match status" value="1"/>
</dbReference>
<evidence type="ECO:0000259" key="8">
    <source>
        <dbReference type="Pfam" id="PF01370"/>
    </source>
</evidence>
<feature type="region of interest" description="Disordered" evidence="7">
    <location>
        <begin position="485"/>
        <end position="506"/>
    </location>
</feature>
<dbReference type="SUPFAM" id="SSF50447">
    <property type="entry name" value="Translation proteins"/>
    <property type="match status" value="1"/>
</dbReference>
<dbReference type="InterPro" id="IPR019927">
    <property type="entry name" value="Ribosomal_uL3_bac/org-type"/>
</dbReference>
<dbReference type="EMBL" id="QOKY01000128">
    <property type="protein sequence ID" value="RMZ57239.1"/>
    <property type="molecule type" value="Genomic_DNA"/>
</dbReference>
<evidence type="ECO:0000313" key="9">
    <source>
        <dbReference type="EMBL" id="RMZ57239.1"/>
    </source>
</evidence>
<evidence type="ECO:0000256" key="6">
    <source>
        <dbReference type="ARBA" id="ARBA00035213"/>
    </source>
</evidence>
<comment type="similarity">
    <text evidence="1">Belongs to the universal ribosomal protein uL3 family.</text>
</comment>
<evidence type="ECO:0000256" key="5">
    <source>
        <dbReference type="ARBA" id="ARBA00023274"/>
    </source>
</evidence>
<dbReference type="GO" id="GO:1990904">
    <property type="term" value="C:ribonucleoprotein complex"/>
    <property type="evidence" value="ECO:0007669"/>
    <property type="project" value="UniProtKB-KW"/>
</dbReference>
<dbReference type="FunFam" id="3.30.160.810:FF:000001">
    <property type="entry name" value="50S ribosomal protein L3"/>
    <property type="match status" value="1"/>
</dbReference>
<dbReference type="AlphaFoldDB" id="A0A3M7L4V6"/>
<dbReference type="HAMAP" id="MF_01325_B">
    <property type="entry name" value="Ribosomal_uL3_B"/>
    <property type="match status" value="1"/>
</dbReference>
<dbReference type="Pfam" id="PF00297">
    <property type="entry name" value="Ribosomal_L3"/>
    <property type="match status" value="1"/>
</dbReference>
<evidence type="ECO:0000256" key="7">
    <source>
        <dbReference type="SAM" id="MobiDB-lite"/>
    </source>
</evidence>
<organism evidence="9 10">
    <name type="scientific">Auxenochlorella protothecoides</name>
    <name type="common">Green microalga</name>
    <name type="synonym">Chlorella protothecoides</name>
    <dbReference type="NCBI Taxonomy" id="3075"/>
    <lineage>
        <taxon>Eukaryota</taxon>
        <taxon>Viridiplantae</taxon>
        <taxon>Chlorophyta</taxon>
        <taxon>core chlorophytes</taxon>
        <taxon>Trebouxiophyceae</taxon>
        <taxon>Chlorellales</taxon>
        <taxon>Chlorellaceae</taxon>
        <taxon>Auxenochlorella</taxon>
    </lineage>
</organism>
<dbReference type="PANTHER" id="PTHR11229">
    <property type="entry name" value="50S RIBOSOMAL PROTEIN L3"/>
    <property type="match status" value="1"/>
</dbReference>
<dbReference type="GO" id="GO:0006412">
    <property type="term" value="P:translation"/>
    <property type="evidence" value="ECO:0007669"/>
    <property type="project" value="InterPro"/>
</dbReference>
<dbReference type="GO" id="GO:0003735">
    <property type="term" value="F:structural constituent of ribosome"/>
    <property type="evidence" value="ECO:0007669"/>
    <property type="project" value="InterPro"/>
</dbReference>
<proteinExistence type="inferred from homology"/>
<comment type="caution">
    <text evidence="9">The sequence shown here is derived from an EMBL/GenBank/DDBJ whole genome shotgun (WGS) entry which is preliminary data.</text>
</comment>
<name>A0A3M7L4V6_AUXPR</name>
<dbReference type="Gene3D" id="3.40.50.720">
    <property type="entry name" value="NAD(P)-binding Rossmann-like Domain"/>
    <property type="match status" value="1"/>
</dbReference>
<evidence type="ECO:0000256" key="1">
    <source>
        <dbReference type="ARBA" id="ARBA00006540"/>
    </source>
</evidence>
<dbReference type="InterPro" id="IPR009000">
    <property type="entry name" value="Transl_B-barrel_sf"/>
</dbReference>
<dbReference type="SUPFAM" id="SSF51735">
    <property type="entry name" value="NAD(P)-binding Rossmann-fold domains"/>
    <property type="match status" value="1"/>
</dbReference>
<reference evidence="10" key="1">
    <citation type="journal article" date="2018" name="Algal Res.">
        <title>Characterization of plant carbon substrate utilization by Auxenochlorella protothecoides.</title>
        <authorList>
            <person name="Vogler B.W."/>
            <person name="Starkenburg S.R."/>
            <person name="Sudasinghe N."/>
            <person name="Schambach J.Y."/>
            <person name="Rollin J.A."/>
            <person name="Pattathil S."/>
            <person name="Barry A.N."/>
        </authorList>
    </citation>
    <scope>NUCLEOTIDE SEQUENCE [LARGE SCALE GENOMIC DNA]</scope>
    <source>
        <strain evidence="10">UTEX 25</strain>
    </source>
</reference>
<feature type="domain" description="NAD-dependent epimerase/dehydratase" evidence="8">
    <location>
        <begin position="2"/>
        <end position="221"/>
    </location>
</feature>
<evidence type="ECO:0000256" key="3">
    <source>
        <dbReference type="ARBA" id="ARBA00022884"/>
    </source>
</evidence>
<dbReference type="GO" id="GO:0005840">
    <property type="term" value="C:ribosome"/>
    <property type="evidence" value="ECO:0007669"/>
    <property type="project" value="UniProtKB-KW"/>
</dbReference>
<feature type="non-terminal residue" evidence="9">
    <location>
        <position position="1"/>
    </location>
</feature>
<dbReference type="GO" id="GO:0019843">
    <property type="term" value="F:rRNA binding"/>
    <property type="evidence" value="ECO:0007669"/>
    <property type="project" value="UniProtKB-KW"/>
</dbReference>
<evidence type="ECO:0000313" key="10">
    <source>
        <dbReference type="Proteomes" id="UP000279271"/>
    </source>
</evidence>
<dbReference type="PANTHER" id="PTHR11229:SF16">
    <property type="entry name" value="LARGE RIBOSOMAL SUBUNIT PROTEIN UL3C"/>
    <property type="match status" value="1"/>
</dbReference>
<keyword evidence="3" id="KW-0694">RNA-binding</keyword>
<gene>
    <name evidence="9" type="ORF">APUTEX25_004073</name>
</gene>
<protein>
    <recommendedName>
        <fullName evidence="6">Large ribosomal subunit protein uL3c</fullName>
    </recommendedName>
</protein>
<dbReference type="InterPro" id="IPR000597">
    <property type="entry name" value="Ribosomal_uL3"/>
</dbReference>
<dbReference type="FunFam" id="2.40.30.10:FF:000065">
    <property type="entry name" value="50S ribosomal protein L3, chloroplastic"/>
    <property type="match status" value="1"/>
</dbReference>
<dbReference type="NCBIfam" id="TIGR03625">
    <property type="entry name" value="L3_bact"/>
    <property type="match status" value="1"/>
</dbReference>
<dbReference type="InterPro" id="IPR001509">
    <property type="entry name" value="Epimerase_deHydtase"/>
</dbReference>
<keyword evidence="2" id="KW-0699">rRNA-binding</keyword>
<accession>A0A3M7L4V6</accession>
<evidence type="ECO:0000256" key="4">
    <source>
        <dbReference type="ARBA" id="ARBA00022980"/>
    </source>
</evidence>